<evidence type="ECO:0000256" key="3">
    <source>
        <dbReference type="SAM" id="SignalP"/>
    </source>
</evidence>
<dbReference type="Proteomes" id="UP000225277">
    <property type="component" value="Unassembled WGS sequence"/>
</dbReference>
<accession>A0A2D3V8F4</accession>
<dbReference type="PANTHER" id="PTHR43248">
    <property type="entry name" value="2-SUCCINYL-6-HYDROXY-2,4-CYCLOHEXADIENE-1-CARBOXYLATE SYNTHASE"/>
    <property type="match status" value="1"/>
</dbReference>
<feature type="domain" description="Peptidase S33 tripeptidyl aminopeptidase-like C-terminal" evidence="4">
    <location>
        <begin position="466"/>
        <end position="565"/>
    </location>
</feature>
<dbReference type="OrthoDB" id="425534at2759"/>
<dbReference type="Gene3D" id="3.40.50.1820">
    <property type="entry name" value="alpha/beta hydrolase"/>
    <property type="match status" value="1"/>
</dbReference>
<evidence type="ECO:0000256" key="1">
    <source>
        <dbReference type="ARBA" id="ARBA00010088"/>
    </source>
</evidence>
<feature type="chain" id="PRO_5013958276" description="Peptidase S33 tripeptidyl aminopeptidase-like C-terminal domain-containing protein" evidence="3">
    <location>
        <begin position="28"/>
        <end position="589"/>
    </location>
</feature>
<dbReference type="GeneID" id="35599879"/>
<evidence type="ECO:0000259" key="4">
    <source>
        <dbReference type="Pfam" id="PF08386"/>
    </source>
</evidence>
<feature type="signal peptide" evidence="3">
    <location>
        <begin position="1"/>
        <end position="27"/>
    </location>
</feature>
<dbReference type="InterPro" id="IPR051601">
    <property type="entry name" value="Serine_prot/Carboxylest_S33"/>
</dbReference>
<dbReference type="EMBL" id="FJUY01000006">
    <property type="protein sequence ID" value="CZT18864.1"/>
    <property type="molecule type" value="Genomic_DNA"/>
</dbReference>
<dbReference type="STRING" id="112498.A0A2D3V8F4"/>
<evidence type="ECO:0000256" key="2">
    <source>
        <dbReference type="ARBA" id="ARBA00022801"/>
    </source>
</evidence>
<evidence type="ECO:0000313" key="5">
    <source>
        <dbReference type="EMBL" id="CZT18864.1"/>
    </source>
</evidence>
<dbReference type="GO" id="GO:0016787">
    <property type="term" value="F:hydrolase activity"/>
    <property type="evidence" value="ECO:0007669"/>
    <property type="project" value="UniProtKB-KW"/>
</dbReference>
<organism evidence="5 6">
    <name type="scientific">Ramularia collo-cygni</name>
    <dbReference type="NCBI Taxonomy" id="112498"/>
    <lineage>
        <taxon>Eukaryota</taxon>
        <taxon>Fungi</taxon>
        <taxon>Dikarya</taxon>
        <taxon>Ascomycota</taxon>
        <taxon>Pezizomycotina</taxon>
        <taxon>Dothideomycetes</taxon>
        <taxon>Dothideomycetidae</taxon>
        <taxon>Mycosphaerellales</taxon>
        <taxon>Mycosphaerellaceae</taxon>
        <taxon>Ramularia</taxon>
    </lineage>
</organism>
<dbReference type="PANTHER" id="PTHR43248:SF25">
    <property type="entry name" value="AB HYDROLASE-1 DOMAIN-CONTAINING PROTEIN-RELATED"/>
    <property type="match status" value="1"/>
</dbReference>
<comment type="similarity">
    <text evidence="1">Belongs to the peptidase S33 family.</text>
</comment>
<dbReference type="SUPFAM" id="SSF53474">
    <property type="entry name" value="alpha/beta-Hydrolases"/>
    <property type="match status" value="1"/>
</dbReference>
<dbReference type="InterPro" id="IPR013595">
    <property type="entry name" value="Pept_S33_TAP-like_C"/>
</dbReference>
<reference evidence="5 6" key="1">
    <citation type="submission" date="2016-03" db="EMBL/GenBank/DDBJ databases">
        <authorList>
            <person name="Ploux O."/>
        </authorList>
    </citation>
    <scope>NUCLEOTIDE SEQUENCE [LARGE SCALE GENOMIC DNA]</scope>
    <source>
        <strain evidence="5 6">URUG2</strain>
    </source>
</reference>
<sequence length="589" mass="65457">MSSTHFFTYDMARILHLICACFSLASALVPVPVSVRDPGHHFQWGNLTSQIDLHYQECYSDFECARLTVPLDWKNSSSPHNVSLAVIRLPATVPASHPNHGGTIVINPGGPGGSGVDWLLQVGKRMQRLLDGERHYEILSFDPRGIFRSTPNAYCFDNAVQSEIWYDTKAAVGTLDSSEYALKFSWASEKARGQLCASTGNGKYPDGENLRQHVSTASVARDLLAIVKKIDQQRLEAMTESTPRENQVPLDGSAKPIAKLQYFGQSYGTFLGTTFAAMYPEMVGKMVLDANLDAENWQSKWEASIDDHADIRAFFFERCFAGEHDCALYREHDKTPGDIQDRFENLLIALEDSPSCLSGDGRAMPITSSDVLQGFFTTAYQPLFFFKPFAKFTNDLIVGNKPATPFWHRAVPTEDTFSDELLTNTYQGGEVSPAVHCSDGPDLSNEGLDGFRTYLSNLTARFGWASSYQADFKLACWSWSPSLRTKWRFDGPFTASVPILFVNNALDPVTPLKNAHKMAAGFEGSAVLQQDSVGHGSLWPAGDCMWSHVKTYVDTGKLPPPDIICEPRCKPFGEECTDYDGEMEAMMWR</sequence>
<gene>
    <name evidence="5" type="ORF">RCC_04710</name>
</gene>
<keyword evidence="3" id="KW-0732">Signal</keyword>
<dbReference type="InterPro" id="IPR029058">
    <property type="entry name" value="AB_hydrolase_fold"/>
</dbReference>
<dbReference type="Pfam" id="PF08386">
    <property type="entry name" value="Abhydrolase_4"/>
    <property type="match status" value="1"/>
</dbReference>
<name>A0A2D3V8F4_9PEZI</name>
<keyword evidence="6" id="KW-1185">Reference proteome</keyword>
<dbReference type="AlphaFoldDB" id="A0A2D3V8F4"/>
<dbReference type="RefSeq" id="XP_023625754.1">
    <property type="nucleotide sequence ID" value="XM_023769986.1"/>
</dbReference>
<proteinExistence type="inferred from homology"/>
<evidence type="ECO:0000313" key="6">
    <source>
        <dbReference type="Proteomes" id="UP000225277"/>
    </source>
</evidence>
<keyword evidence="2" id="KW-0378">Hydrolase</keyword>
<protein>
    <recommendedName>
        <fullName evidence="4">Peptidase S33 tripeptidyl aminopeptidase-like C-terminal domain-containing protein</fullName>
    </recommendedName>
</protein>